<dbReference type="KEGG" id="cms:CMS1908"/>
<gene>
    <name evidence="1" type="ordered locus">CMS1908</name>
</gene>
<protein>
    <submittedName>
        <fullName evidence="1">Uncharacterized protein</fullName>
    </submittedName>
</protein>
<dbReference type="EMBL" id="AM849034">
    <property type="protein sequence ID" value="CAQ02010.1"/>
    <property type="molecule type" value="Genomic_DNA"/>
</dbReference>
<accession>B0RE48</accession>
<dbReference type="STRING" id="31964.CMS1908"/>
<dbReference type="HOGENOM" id="CLU_2768383_0_0_11"/>
<keyword evidence="2" id="KW-1185">Reference proteome</keyword>
<sequence length="69" mass="7580">MRVGIARYPSRAVTTTVPAMAETERAAMAMRKTVMVVLLREGGWRRIPPHLHGTIAERSGQAHSPCLVV</sequence>
<evidence type="ECO:0000313" key="1">
    <source>
        <dbReference type="EMBL" id="CAQ02010.1"/>
    </source>
</evidence>
<organism evidence="1 2">
    <name type="scientific">Clavibacter sepedonicus</name>
    <name type="common">Clavibacter michiganensis subsp. sepedonicus</name>
    <dbReference type="NCBI Taxonomy" id="31964"/>
    <lineage>
        <taxon>Bacteria</taxon>
        <taxon>Bacillati</taxon>
        <taxon>Actinomycetota</taxon>
        <taxon>Actinomycetes</taxon>
        <taxon>Micrococcales</taxon>
        <taxon>Microbacteriaceae</taxon>
        <taxon>Clavibacter</taxon>
    </lineage>
</organism>
<evidence type="ECO:0000313" key="2">
    <source>
        <dbReference type="Proteomes" id="UP000001318"/>
    </source>
</evidence>
<reference evidence="1 2" key="1">
    <citation type="journal article" date="2008" name="J. Bacteriol.">
        <title>Genome of the actinomycete plant pathogen Clavibacter michiganensis subsp. sepedonicus suggests recent niche adaptation.</title>
        <authorList>
            <person name="Bentley S.D."/>
            <person name="Corton C."/>
            <person name="Brown S.E."/>
            <person name="Barron A."/>
            <person name="Clark L."/>
            <person name="Doggett J."/>
            <person name="Harris B."/>
            <person name="Ormond D."/>
            <person name="Quail M.A."/>
            <person name="May G."/>
            <person name="Francis D."/>
            <person name="Knudson D."/>
            <person name="Parkhill J."/>
            <person name="Ishimaru C.A."/>
        </authorList>
    </citation>
    <scope>NUCLEOTIDE SEQUENCE [LARGE SCALE GENOMIC DNA]</scope>
    <source>
        <strain evidence="2">ATCC 33113 / DSM 20744 / JCM 9667 / LMG 2889 / ICMP 2535 / C-1</strain>
    </source>
</reference>
<proteinExistence type="predicted"/>
<dbReference type="AlphaFoldDB" id="B0RE48"/>
<dbReference type="Proteomes" id="UP000001318">
    <property type="component" value="Chromosome"/>
</dbReference>
<name>B0RE48_CLASE</name>